<reference evidence="1 2" key="1">
    <citation type="journal article" date="2023" name="Plants (Basel)">
        <title>Bridging the Gap: Combining Genomics and Transcriptomics Approaches to Understand Stylosanthes scabra, an Orphan Legume from the Brazilian Caatinga.</title>
        <authorList>
            <person name="Ferreira-Neto J.R.C."/>
            <person name="da Silva M.D."/>
            <person name="Binneck E."/>
            <person name="de Melo N.F."/>
            <person name="da Silva R.H."/>
            <person name="de Melo A.L.T.M."/>
            <person name="Pandolfi V."/>
            <person name="Bustamante F.O."/>
            <person name="Brasileiro-Vidal A.C."/>
            <person name="Benko-Iseppon A.M."/>
        </authorList>
    </citation>
    <scope>NUCLEOTIDE SEQUENCE [LARGE SCALE GENOMIC DNA]</scope>
    <source>
        <tissue evidence="1">Leaves</tissue>
    </source>
</reference>
<sequence>MAINRAPASLSSPFCKMAITSTPELRLTHHLRLHEALFILYVSIPPLRFLLFQERSSLSKGHELPPMHMNEGVVHVGGSQGRVRWSNSKLEDALGEMGMEGCAWMLKGSGGIAYMSFELGI</sequence>
<evidence type="ECO:0000313" key="1">
    <source>
        <dbReference type="EMBL" id="MED6160252.1"/>
    </source>
</evidence>
<name>A0ABU6UG58_9FABA</name>
<accession>A0ABU6UG58</accession>
<evidence type="ECO:0000313" key="2">
    <source>
        <dbReference type="Proteomes" id="UP001341840"/>
    </source>
</evidence>
<gene>
    <name evidence="1" type="ORF">PIB30_049810</name>
</gene>
<proteinExistence type="predicted"/>
<organism evidence="1 2">
    <name type="scientific">Stylosanthes scabra</name>
    <dbReference type="NCBI Taxonomy" id="79078"/>
    <lineage>
        <taxon>Eukaryota</taxon>
        <taxon>Viridiplantae</taxon>
        <taxon>Streptophyta</taxon>
        <taxon>Embryophyta</taxon>
        <taxon>Tracheophyta</taxon>
        <taxon>Spermatophyta</taxon>
        <taxon>Magnoliopsida</taxon>
        <taxon>eudicotyledons</taxon>
        <taxon>Gunneridae</taxon>
        <taxon>Pentapetalae</taxon>
        <taxon>rosids</taxon>
        <taxon>fabids</taxon>
        <taxon>Fabales</taxon>
        <taxon>Fabaceae</taxon>
        <taxon>Papilionoideae</taxon>
        <taxon>50 kb inversion clade</taxon>
        <taxon>dalbergioids sensu lato</taxon>
        <taxon>Dalbergieae</taxon>
        <taxon>Pterocarpus clade</taxon>
        <taxon>Stylosanthes</taxon>
    </lineage>
</organism>
<comment type="caution">
    <text evidence="1">The sequence shown here is derived from an EMBL/GenBank/DDBJ whole genome shotgun (WGS) entry which is preliminary data.</text>
</comment>
<dbReference type="EMBL" id="JASCZI010121166">
    <property type="protein sequence ID" value="MED6160252.1"/>
    <property type="molecule type" value="Genomic_DNA"/>
</dbReference>
<dbReference type="Proteomes" id="UP001341840">
    <property type="component" value="Unassembled WGS sequence"/>
</dbReference>
<keyword evidence="2" id="KW-1185">Reference proteome</keyword>
<protein>
    <submittedName>
        <fullName evidence="1">Uncharacterized protein</fullName>
    </submittedName>
</protein>